<evidence type="ECO:0000256" key="1">
    <source>
        <dbReference type="SAM" id="Phobius"/>
    </source>
</evidence>
<accession>A0A5E4Z9Z3</accession>
<sequence>MTCNHRAPYPIMRTIFRLFKAHPASVGESYLQHMSVSFSFGASMLFAAFAALVHGILPFLFVKTGSNTICRLHDRMVTNRSRTAAHHE</sequence>
<feature type="transmembrane region" description="Helical" evidence="1">
    <location>
        <begin position="38"/>
        <end position="62"/>
    </location>
</feature>
<gene>
    <name evidence="2" type="ORF">PTE30175_05109</name>
</gene>
<protein>
    <submittedName>
        <fullName evidence="2">Type 1 capsular polysaccharide biosynthesis protein J</fullName>
    </submittedName>
</protein>
<keyword evidence="1" id="KW-0812">Transmembrane</keyword>
<evidence type="ECO:0000313" key="2">
    <source>
        <dbReference type="EMBL" id="VVE57537.1"/>
    </source>
</evidence>
<reference evidence="2 3" key="1">
    <citation type="submission" date="2019-08" db="EMBL/GenBank/DDBJ databases">
        <authorList>
            <person name="Peeters C."/>
        </authorList>
    </citation>
    <scope>NUCLEOTIDE SEQUENCE [LARGE SCALE GENOMIC DNA]</scope>
    <source>
        <strain evidence="2 3">LMG 30175</strain>
    </source>
</reference>
<dbReference type="Pfam" id="PF19883">
    <property type="entry name" value="DUF6356"/>
    <property type="match status" value="1"/>
</dbReference>
<dbReference type="AlphaFoldDB" id="A0A5E4Z9Z3"/>
<dbReference type="EMBL" id="CABPRZ010000034">
    <property type="protein sequence ID" value="VVE57537.1"/>
    <property type="molecule type" value="Genomic_DNA"/>
</dbReference>
<name>A0A5E4Z9Z3_9BURK</name>
<proteinExistence type="predicted"/>
<organism evidence="2 3">
    <name type="scientific">Pandoraea terrae</name>
    <dbReference type="NCBI Taxonomy" id="1537710"/>
    <lineage>
        <taxon>Bacteria</taxon>
        <taxon>Pseudomonadati</taxon>
        <taxon>Pseudomonadota</taxon>
        <taxon>Betaproteobacteria</taxon>
        <taxon>Burkholderiales</taxon>
        <taxon>Burkholderiaceae</taxon>
        <taxon>Pandoraea</taxon>
    </lineage>
</organism>
<keyword evidence="3" id="KW-1185">Reference proteome</keyword>
<keyword evidence="1" id="KW-0472">Membrane</keyword>
<evidence type="ECO:0000313" key="3">
    <source>
        <dbReference type="Proteomes" id="UP000414233"/>
    </source>
</evidence>
<keyword evidence="1" id="KW-1133">Transmembrane helix</keyword>
<dbReference type="Proteomes" id="UP000414233">
    <property type="component" value="Unassembled WGS sequence"/>
</dbReference>
<dbReference type="InterPro" id="IPR045936">
    <property type="entry name" value="DUF6356"/>
</dbReference>